<evidence type="ECO:0000313" key="3">
    <source>
        <dbReference type="Proteomes" id="UP001159641"/>
    </source>
</evidence>
<gene>
    <name evidence="2" type="ORF">J1605_016659</name>
</gene>
<keyword evidence="3" id="KW-1185">Reference proteome</keyword>
<reference evidence="2 3" key="1">
    <citation type="submission" date="2022-11" db="EMBL/GenBank/DDBJ databases">
        <title>Whole genome sequence of Eschrichtius robustus ER-17-0199.</title>
        <authorList>
            <person name="Bruniche-Olsen A."/>
            <person name="Black A.N."/>
            <person name="Fields C.J."/>
            <person name="Walden K."/>
            <person name="Dewoody J.A."/>
        </authorList>
    </citation>
    <scope>NUCLEOTIDE SEQUENCE [LARGE SCALE GENOMIC DNA]</scope>
    <source>
        <strain evidence="2">ER-17-0199</strain>
        <tissue evidence="2">Blubber</tissue>
    </source>
</reference>
<dbReference type="EMBL" id="JAIQCJ010000047">
    <property type="protein sequence ID" value="KAJ8798514.1"/>
    <property type="molecule type" value="Genomic_DNA"/>
</dbReference>
<name>A0AB34I7H1_ESCRO</name>
<sequence length="195" mass="20703">MEYAFGVNTIQLQVPFHGVRTWKASWNDSLDIIVVCAENLLGTEPCADAEELGQKELALQKVTTCTPRFPVADRLSTSRPSERCGRTETPHLQGRYLSFNAHGQTRRTPPAIPDPTQARDPGGPCHSGPSPPASVLCETPHSEAILVSGVFCSADAAATSPVLPAGSPGAVVLPDWTSWCSDVPSGYSVSHPTGK</sequence>
<evidence type="ECO:0000256" key="1">
    <source>
        <dbReference type="SAM" id="MobiDB-lite"/>
    </source>
</evidence>
<dbReference type="AlphaFoldDB" id="A0AB34I7H1"/>
<feature type="region of interest" description="Disordered" evidence="1">
    <location>
        <begin position="102"/>
        <end position="134"/>
    </location>
</feature>
<proteinExistence type="predicted"/>
<accession>A0AB34I7H1</accession>
<dbReference type="Proteomes" id="UP001159641">
    <property type="component" value="Unassembled WGS sequence"/>
</dbReference>
<comment type="caution">
    <text evidence="2">The sequence shown here is derived from an EMBL/GenBank/DDBJ whole genome shotgun (WGS) entry which is preliminary data.</text>
</comment>
<organism evidence="2 3">
    <name type="scientific">Eschrichtius robustus</name>
    <name type="common">California gray whale</name>
    <name type="synonym">Eschrichtius gibbosus</name>
    <dbReference type="NCBI Taxonomy" id="9764"/>
    <lineage>
        <taxon>Eukaryota</taxon>
        <taxon>Metazoa</taxon>
        <taxon>Chordata</taxon>
        <taxon>Craniata</taxon>
        <taxon>Vertebrata</taxon>
        <taxon>Euteleostomi</taxon>
        <taxon>Mammalia</taxon>
        <taxon>Eutheria</taxon>
        <taxon>Laurasiatheria</taxon>
        <taxon>Artiodactyla</taxon>
        <taxon>Whippomorpha</taxon>
        <taxon>Cetacea</taxon>
        <taxon>Mysticeti</taxon>
        <taxon>Eschrichtiidae</taxon>
        <taxon>Eschrichtius</taxon>
    </lineage>
</organism>
<protein>
    <submittedName>
        <fullName evidence="2">Uncharacterized protein</fullName>
    </submittedName>
</protein>
<evidence type="ECO:0000313" key="2">
    <source>
        <dbReference type="EMBL" id="KAJ8798514.1"/>
    </source>
</evidence>